<dbReference type="KEGG" id="aten:116287373"/>
<dbReference type="Pfam" id="PF04666">
    <property type="entry name" value="MGAT4_cons"/>
    <property type="match status" value="1"/>
</dbReference>
<keyword evidence="1" id="KW-1133">Transmembrane helix</keyword>
<dbReference type="OrthoDB" id="2016523at2759"/>
<evidence type="ECO:0000313" key="4">
    <source>
        <dbReference type="RefSeq" id="XP_031549905.1"/>
    </source>
</evidence>
<dbReference type="PANTHER" id="PTHR12062">
    <property type="entry name" value="N-ACETYLGLUCOSAMINYLTRANSFERASE VI"/>
    <property type="match status" value="1"/>
</dbReference>
<feature type="domain" description="MGAT4 conserved region" evidence="2">
    <location>
        <begin position="73"/>
        <end position="309"/>
    </location>
</feature>
<dbReference type="GO" id="GO:0008375">
    <property type="term" value="F:acetylglucosaminyltransferase activity"/>
    <property type="evidence" value="ECO:0007669"/>
    <property type="project" value="TreeGrafter"/>
</dbReference>
<protein>
    <submittedName>
        <fullName evidence="4">Alpha-1,3-mannosyl-glycoprotein 4-beta-N-acetylglucosaminyltransferase A-like isoform X1</fullName>
    </submittedName>
</protein>
<dbReference type="AlphaFoldDB" id="A0A6P8HBN6"/>
<keyword evidence="1" id="KW-0812">Transmembrane</keyword>
<dbReference type="InParanoid" id="A0A6P8HBN6"/>
<name>A0A6P8HBN6_ACTTE</name>
<sequence>MRRSKKTLAKFLLFGIVFILLANVLLVGWIKTSGFCESVTTEAAKKSGFGESVTTKAVKTSGFGESNITKAAKTRAFLVIGVPTVRRPKAASYLSQTLKELVEGLEEHEKSEVLILVFITDFNTTVIQSIRKEISDSFANEMNSGLLRVVTAPRSFYPSLENLPRLWGDSPERVKWRSKQCLDYAFLFEYSKDLGEYYLQIEDDISTSKGYLKAIKNFITTNEKRAWSVLEFGARGFIGIMYRTTDIGRLSMFVKSFFWVLPIDILNRYFNDFHLHGNPAWARCRPPIFRHVGTFSSLVGQVRPLEDIKTTDRIYKDSHNPHAEVNTSIISYNRHNITAAYDTTFHGMFWGKNIKIGDYILVHFYTPARVSRLIVESVVVVVACSSEGGLVASVVQRMNPDPLK</sequence>
<accession>A0A6P8HBN6</accession>
<feature type="transmembrane region" description="Helical" evidence="1">
    <location>
        <begin position="12"/>
        <end position="30"/>
    </location>
</feature>
<proteinExistence type="predicted"/>
<dbReference type="GeneID" id="116287373"/>
<dbReference type="InterPro" id="IPR006759">
    <property type="entry name" value="Glyco_transf_54"/>
</dbReference>
<dbReference type="RefSeq" id="XP_031549905.1">
    <property type="nucleotide sequence ID" value="XM_031694045.1"/>
</dbReference>
<evidence type="ECO:0000259" key="2">
    <source>
        <dbReference type="Pfam" id="PF04666"/>
    </source>
</evidence>
<evidence type="ECO:0000256" key="1">
    <source>
        <dbReference type="SAM" id="Phobius"/>
    </source>
</evidence>
<reference evidence="4" key="1">
    <citation type="submission" date="2025-08" db="UniProtKB">
        <authorList>
            <consortium name="RefSeq"/>
        </authorList>
    </citation>
    <scope>IDENTIFICATION</scope>
    <source>
        <tissue evidence="4">Tentacle</tissue>
    </source>
</reference>
<keyword evidence="3" id="KW-1185">Reference proteome</keyword>
<organism evidence="3 4">
    <name type="scientific">Actinia tenebrosa</name>
    <name type="common">Australian red waratah sea anemone</name>
    <dbReference type="NCBI Taxonomy" id="6105"/>
    <lineage>
        <taxon>Eukaryota</taxon>
        <taxon>Metazoa</taxon>
        <taxon>Cnidaria</taxon>
        <taxon>Anthozoa</taxon>
        <taxon>Hexacorallia</taxon>
        <taxon>Actiniaria</taxon>
        <taxon>Actiniidae</taxon>
        <taxon>Actinia</taxon>
    </lineage>
</organism>
<keyword evidence="1" id="KW-0472">Membrane</keyword>
<evidence type="ECO:0000313" key="3">
    <source>
        <dbReference type="Proteomes" id="UP000515163"/>
    </source>
</evidence>
<gene>
    <name evidence="4" type="primary">LOC116287373</name>
</gene>
<dbReference type="PANTHER" id="PTHR12062:SF0">
    <property type="entry name" value="ALPHA-1,3-MANNOSYL-GLYCOPROTEIN 4-BETA-N-ACETYLGLUCOSAMINYLTRANSFERASE B"/>
    <property type="match status" value="1"/>
</dbReference>
<dbReference type="InterPro" id="IPR057279">
    <property type="entry name" value="MGAT4"/>
</dbReference>
<dbReference type="GO" id="GO:0006487">
    <property type="term" value="P:protein N-linked glycosylation"/>
    <property type="evidence" value="ECO:0007669"/>
    <property type="project" value="TreeGrafter"/>
</dbReference>
<dbReference type="Proteomes" id="UP000515163">
    <property type="component" value="Unplaced"/>
</dbReference>